<evidence type="ECO:0000313" key="2">
    <source>
        <dbReference type="EMBL" id="OCI32744.1"/>
    </source>
</evidence>
<comment type="caution">
    <text evidence="2">The sequence shown here is derived from an EMBL/GenBank/DDBJ whole genome shotgun (WGS) entry which is preliminary data.</text>
</comment>
<evidence type="ECO:0000256" key="1">
    <source>
        <dbReference type="SAM" id="MobiDB-lite"/>
    </source>
</evidence>
<keyword evidence="3" id="KW-1185">Reference proteome</keyword>
<feature type="compositionally biased region" description="Basic and acidic residues" evidence="1">
    <location>
        <begin position="437"/>
        <end position="449"/>
    </location>
</feature>
<reference evidence="2 3" key="1">
    <citation type="submission" date="2016-06" db="EMBL/GenBank/DDBJ databases">
        <title>Genome sequence of Oerskovia enterophila DSM 43852.</title>
        <authorList>
            <person name="Poehlein A."/>
            <person name="Jag V."/>
            <person name="Bengelsdorf F.R."/>
            <person name="Daniel R."/>
            <person name="Duerre P."/>
        </authorList>
    </citation>
    <scope>NUCLEOTIDE SEQUENCE [LARGE SCALE GENOMIC DNA]</scope>
    <source>
        <strain evidence="2 3">DSM 43852</strain>
    </source>
</reference>
<sequence>MRLVAHALEQVEALGAALQDHGVVLAGQPHLLEALREPAQGDVVDPELGERPGGGRDLGRTTVDHDEVGRVREACCAARRGVGPDLARPGDVACGHGVRVLRRVLVGSQVHLHVARLRPVREIALEAARDDLVHRGRVVARSQALGPTDREVPVLALAREPVLEHDHRRDLVGSLRRGHVVALDAQRRGLEAQGLLDLAQRLAARGQVAGSARAVQREGVLRVLVHRGGELALVPALGHSDVHLGAAEPREPGHDLLGVRRKDRHEHLAGHDARRRRGGVAQRLVGRAVDLLEEVLDELRVRHVLDLLDDPATLTTDAPAADVEDLDRGLELVACQGEDVRVGRVPEHHGVLLHGALERDDVVAQACRLLVLHRGSGLLHLRLDPADELGRVAGHEVTEVLGERVMVLGADASHARRRALVDVPEQARAPGLLGPLEDPRGARAHREDPQQEVEGLADRPGVPVGAEVPRPGALGAAHDLCPGELLAQRHGQVGVGLVVPVLDVEARVELLDPRVLERERLDLGPDHRPLDRGGRGHHGLGAVVEVRQVLEVAPETRSQVLGLAHVDHASVLVAEPVDTGRRGDLSRGGAVRGRICHVRQPRSAHPHPGWPCPP</sequence>
<evidence type="ECO:0000313" key="3">
    <source>
        <dbReference type="Proteomes" id="UP000093412"/>
    </source>
</evidence>
<organism evidence="2 3">
    <name type="scientific">Oerskovia enterophila</name>
    <dbReference type="NCBI Taxonomy" id="43678"/>
    <lineage>
        <taxon>Bacteria</taxon>
        <taxon>Bacillati</taxon>
        <taxon>Actinomycetota</taxon>
        <taxon>Actinomycetes</taxon>
        <taxon>Micrococcales</taxon>
        <taxon>Cellulomonadaceae</taxon>
        <taxon>Oerskovia</taxon>
    </lineage>
</organism>
<protein>
    <submittedName>
        <fullName evidence="2">Uncharacterized protein</fullName>
    </submittedName>
</protein>
<name>A0ABX2Y863_9CELL</name>
<gene>
    <name evidence="2" type="ORF">OERS_03350</name>
</gene>
<dbReference type="EMBL" id="MAQA01000003">
    <property type="protein sequence ID" value="OCI32744.1"/>
    <property type="molecule type" value="Genomic_DNA"/>
</dbReference>
<dbReference type="Proteomes" id="UP000093412">
    <property type="component" value="Unassembled WGS sequence"/>
</dbReference>
<proteinExistence type="predicted"/>
<accession>A0ABX2Y863</accession>
<feature type="region of interest" description="Disordered" evidence="1">
    <location>
        <begin position="429"/>
        <end position="463"/>
    </location>
</feature>